<proteinExistence type="predicted"/>
<feature type="region of interest" description="Disordered" evidence="1">
    <location>
        <begin position="27"/>
        <end position="52"/>
    </location>
</feature>
<dbReference type="AlphaFoldDB" id="A0A2T0U0D9"/>
<name>A0A2T0U0D9_9ACTN</name>
<dbReference type="PANTHER" id="PTHR47197">
    <property type="entry name" value="PROTEIN NIRF"/>
    <property type="match status" value="1"/>
</dbReference>
<dbReference type="PROSITE" id="PS51257">
    <property type="entry name" value="PROKAR_LIPOPROTEIN"/>
    <property type="match status" value="1"/>
</dbReference>
<accession>A0A2T0U0D9</accession>
<comment type="caution">
    <text evidence="2">The sequence shown here is derived from an EMBL/GenBank/DDBJ whole genome shotgun (WGS) entry which is preliminary data.</text>
</comment>
<reference evidence="2 3" key="1">
    <citation type="submission" date="2018-03" db="EMBL/GenBank/DDBJ databases">
        <title>Genomic Encyclopedia of Archaeal and Bacterial Type Strains, Phase II (KMG-II): from individual species to whole genera.</title>
        <authorList>
            <person name="Goeker M."/>
        </authorList>
    </citation>
    <scope>NUCLEOTIDE SEQUENCE [LARGE SCALE GENOMIC DNA]</scope>
    <source>
        <strain evidence="2 3">DSM 45416</strain>
    </source>
</reference>
<dbReference type="InterPro" id="IPR011044">
    <property type="entry name" value="Quino_amine_DH_bsu"/>
</dbReference>
<evidence type="ECO:0000313" key="2">
    <source>
        <dbReference type="EMBL" id="PRY51384.1"/>
    </source>
</evidence>
<dbReference type="SUPFAM" id="SSF50969">
    <property type="entry name" value="YVTN repeat-like/Quinoprotein amine dehydrogenase"/>
    <property type="match status" value="1"/>
</dbReference>
<dbReference type="PANTHER" id="PTHR47197:SF3">
    <property type="entry name" value="DIHYDRO-HEME D1 DEHYDROGENASE"/>
    <property type="match status" value="1"/>
</dbReference>
<dbReference type="EMBL" id="PVTG01000002">
    <property type="protein sequence ID" value="PRY51384.1"/>
    <property type="molecule type" value="Genomic_DNA"/>
</dbReference>
<gene>
    <name evidence="2" type="ORF">LY71_102453</name>
</gene>
<dbReference type="InterPro" id="IPR015943">
    <property type="entry name" value="WD40/YVTN_repeat-like_dom_sf"/>
</dbReference>
<sequence length="347" mass="35877">MTSRRSGVRRSLVLAMTVSTVVLVGCGPEDENSGLTSDSTSTRATSSTPLPKAEDVADLGTLTIQARPFPDFALADGDTVWVSGVEPGLVGYDAGTGDVRAEVAMGDVPLAMDQGFGSLWAGEGVAGVIATLVRIDPATSTVTARVPMPDAGLRPESSLAVTEDAVWALVDGADAESRLLVAVDPATNEVRETFPAPRAAEALRGGFGSLWVATSHQKVVRVDPDDGSTQATVDTGYGSRFMAVGDDAVWVMNQDDGTVSRIDPETDAVVATVQVSTGRIPGGDIAIGDDAVWVRTEAELATAVDPRTNEVVRVLGPPAGSGSIAVTEGAVWVTAHDQFVIHRVPTA</sequence>
<dbReference type="Proteomes" id="UP000239210">
    <property type="component" value="Unassembled WGS sequence"/>
</dbReference>
<feature type="compositionally biased region" description="Low complexity" evidence="1">
    <location>
        <begin position="36"/>
        <end position="48"/>
    </location>
</feature>
<organism evidence="2 3">
    <name type="scientific">Geodermatophilus tzadiensis</name>
    <dbReference type="NCBI Taxonomy" id="1137988"/>
    <lineage>
        <taxon>Bacteria</taxon>
        <taxon>Bacillati</taxon>
        <taxon>Actinomycetota</taxon>
        <taxon>Actinomycetes</taxon>
        <taxon>Geodermatophilales</taxon>
        <taxon>Geodermatophilaceae</taxon>
        <taxon>Geodermatophilus</taxon>
    </lineage>
</organism>
<dbReference type="Gene3D" id="2.130.10.10">
    <property type="entry name" value="YVTN repeat-like/Quinoprotein amine dehydrogenase"/>
    <property type="match status" value="2"/>
</dbReference>
<evidence type="ECO:0000313" key="3">
    <source>
        <dbReference type="Proteomes" id="UP000239210"/>
    </source>
</evidence>
<evidence type="ECO:0000256" key="1">
    <source>
        <dbReference type="SAM" id="MobiDB-lite"/>
    </source>
</evidence>
<keyword evidence="3" id="KW-1185">Reference proteome</keyword>
<protein>
    <submittedName>
        <fullName evidence="2">YVTN family beta-propeller protein</fullName>
    </submittedName>
</protein>
<dbReference type="InterPro" id="IPR051200">
    <property type="entry name" value="Host-pathogen_enzymatic-act"/>
</dbReference>